<dbReference type="InterPro" id="IPR011335">
    <property type="entry name" value="Restrct_endonuc-II-like"/>
</dbReference>
<evidence type="ECO:0000313" key="4">
    <source>
        <dbReference type="Proteomes" id="UP000243900"/>
    </source>
</evidence>
<gene>
    <name evidence="3" type="ORF">C5O18_06260</name>
</gene>
<organism evidence="3 4">
    <name type="scientific">Amnimonas aquatica</name>
    <dbReference type="NCBI Taxonomy" id="2094561"/>
    <lineage>
        <taxon>Bacteria</taxon>
        <taxon>Pseudomonadati</taxon>
        <taxon>Pseudomonadota</taxon>
        <taxon>Gammaproteobacteria</taxon>
        <taxon>Moraxellales</taxon>
        <taxon>Moraxellaceae</taxon>
        <taxon>Amnimonas</taxon>
    </lineage>
</organism>
<dbReference type="HAMAP" id="MF_00048">
    <property type="entry name" value="UPF0102"/>
    <property type="match status" value="1"/>
</dbReference>
<protein>
    <recommendedName>
        <fullName evidence="2">UPF0102 protein C5O18_06260</fullName>
    </recommendedName>
</protein>
<evidence type="ECO:0000256" key="2">
    <source>
        <dbReference type="HAMAP-Rule" id="MF_00048"/>
    </source>
</evidence>
<dbReference type="PANTHER" id="PTHR34039:SF1">
    <property type="entry name" value="UPF0102 PROTEIN YRAN"/>
    <property type="match status" value="1"/>
</dbReference>
<proteinExistence type="inferred from homology"/>
<dbReference type="Gene3D" id="3.40.1350.10">
    <property type="match status" value="1"/>
</dbReference>
<dbReference type="RefSeq" id="WP_105192458.1">
    <property type="nucleotide sequence ID" value="NZ_PTQZ01000131.1"/>
</dbReference>
<dbReference type="InterPro" id="IPR011856">
    <property type="entry name" value="tRNA_endonuc-like_dom_sf"/>
</dbReference>
<dbReference type="InterPro" id="IPR003509">
    <property type="entry name" value="UPF0102_YraN-like"/>
</dbReference>
<accession>A0A2P6ASA8</accession>
<dbReference type="EMBL" id="PTQZ01000131">
    <property type="protein sequence ID" value="PQA41610.1"/>
    <property type="molecule type" value="Genomic_DNA"/>
</dbReference>
<comment type="similarity">
    <text evidence="1 2">Belongs to the UPF0102 family.</text>
</comment>
<sequence length="131" mass="14915">MPAQVPLRASSPSQRRGRLAEDDALARLIAAGHRLIARNFHCRLGEIDLITLSRRDVLVFTEVRWRQRDSHGSAADSVTAGKQRRLLATAGVFLARHPDWREHVMRFDVAAYGGHPPDWQRRWIRGAFGTR</sequence>
<reference evidence="4" key="1">
    <citation type="submission" date="2018-02" db="EMBL/GenBank/DDBJ databases">
        <title>Genome sequencing of Solimonas sp. HR-BB.</title>
        <authorList>
            <person name="Lee Y."/>
            <person name="Jeon C.O."/>
        </authorList>
    </citation>
    <scope>NUCLEOTIDE SEQUENCE [LARGE SCALE GENOMIC DNA]</scope>
    <source>
        <strain evidence="4">HR-E</strain>
    </source>
</reference>
<dbReference type="PANTHER" id="PTHR34039">
    <property type="entry name" value="UPF0102 PROTEIN YRAN"/>
    <property type="match status" value="1"/>
</dbReference>
<evidence type="ECO:0000313" key="3">
    <source>
        <dbReference type="EMBL" id="PQA41610.1"/>
    </source>
</evidence>
<dbReference type="NCBIfam" id="NF009150">
    <property type="entry name" value="PRK12497.1-3"/>
    <property type="match status" value="1"/>
</dbReference>
<dbReference type="GO" id="GO:0003676">
    <property type="term" value="F:nucleic acid binding"/>
    <property type="evidence" value="ECO:0007669"/>
    <property type="project" value="InterPro"/>
</dbReference>
<dbReference type="OrthoDB" id="9794876at2"/>
<dbReference type="AlphaFoldDB" id="A0A2P6ASA8"/>
<comment type="caution">
    <text evidence="3">The sequence shown here is derived from an EMBL/GenBank/DDBJ whole genome shotgun (WGS) entry which is preliminary data.</text>
</comment>
<dbReference type="Proteomes" id="UP000243900">
    <property type="component" value="Unassembled WGS sequence"/>
</dbReference>
<evidence type="ECO:0000256" key="1">
    <source>
        <dbReference type="ARBA" id="ARBA00006738"/>
    </source>
</evidence>
<dbReference type="NCBIfam" id="TIGR00252">
    <property type="entry name" value="YraN family protein"/>
    <property type="match status" value="1"/>
</dbReference>
<dbReference type="Pfam" id="PF02021">
    <property type="entry name" value="UPF0102"/>
    <property type="match status" value="1"/>
</dbReference>
<keyword evidence="4" id="KW-1185">Reference proteome</keyword>
<name>A0A2P6ASA8_9GAMM</name>
<dbReference type="SUPFAM" id="SSF52980">
    <property type="entry name" value="Restriction endonuclease-like"/>
    <property type="match status" value="1"/>
</dbReference>